<reference evidence="1" key="1">
    <citation type="submission" date="2017-07" db="EMBL/GenBank/DDBJ databases">
        <title>Taro Niue Genome Assembly and Annotation.</title>
        <authorList>
            <person name="Atibalentja N."/>
            <person name="Keating K."/>
            <person name="Fields C.J."/>
        </authorList>
    </citation>
    <scope>NUCLEOTIDE SEQUENCE</scope>
    <source>
        <strain evidence="1">Niue_2</strain>
        <tissue evidence="1">Leaf</tissue>
    </source>
</reference>
<sequence>MVSRPRGVSRVRGGFACRPLTLWRSEVTVLVVRRPSHVVARWSLVPATLAGEGLGSLSPELGVEQVAEAAMVPCAVNNSESECCELLYLSELEVVLCKFSGTYLTILFLLTLLGLRIRGWRHELQGP</sequence>
<organism evidence="1 2">
    <name type="scientific">Colocasia esculenta</name>
    <name type="common">Wild taro</name>
    <name type="synonym">Arum esculentum</name>
    <dbReference type="NCBI Taxonomy" id="4460"/>
    <lineage>
        <taxon>Eukaryota</taxon>
        <taxon>Viridiplantae</taxon>
        <taxon>Streptophyta</taxon>
        <taxon>Embryophyta</taxon>
        <taxon>Tracheophyta</taxon>
        <taxon>Spermatophyta</taxon>
        <taxon>Magnoliopsida</taxon>
        <taxon>Liliopsida</taxon>
        <taxon>Araceae</taxon>
        <taxon>Aroideae</taxon>
        <taxon>Colocasieae</taxon>
        <taxon>Colocasia</taxon>
    </lineage>
</organism>
<protein>
    <submittedName>
        <fullName evidence="1">Uncharacterized protein</fullName>
    </submittedName>
</protein>
<proteinExistence type="predicted"/>
<comment type="caution">
    <text evidence="1">The sequence shown here is derived from an EMBL/GenBank/DDBJ whole genome shotgun (WGS) entry which is preliminary data.</text>
</comment>
<gene>
    <name evidence="1" type="ORF">Taro_031307</name>
</gene>
<evidence type="ECO:0000313" key="1">
    <source>
        <dbReference type="EMBL" id="MQL98595.1"/>
    </source>
</evidence>
<keyword evidence="2" id="KW-1185">Reference proteome</keyword>
<accession>A0A843VRJ9</accession>
<evidence type="ECO:0000313" key="2">
    <source>
        <dbReference type="Proteomes" id="UP000652761"/>
    </source>
</evidence>
<dbReference type="Proteomes" id="UP000652761">
    <property type="component" value="Unassembled WGS sequence"/>
</dbReference>
<name>A0A843VRJ9_COLES</name>
<dbReference type="AlphaFoldDB" id="A0A843VRJ9"/>
<dbReference type="EMBL" id="NMUH01002211">
    <property type="protein sequence ID" value="MQL98595.1"/>
    <property type="molecule type" value="Genomic_DNA"/>
</dbReference>